<organism evidence="8 9">
    <name type="scientific">Panaeolus cyanescens</name>
    <dbReference type="NCBI Taxonomy" id="181874"/>
    <lineage>
        <taxon>Eukaryota</taxon>
        <taxon>Fungi</taxon>
        <taxon>Dikarya</taxon>
        <taxon>Basidiomycota</taxon>
        <taxon>Agaricomycotina</taxon>
        <taxon>Agaricomycetes</taxon>
        <taxon>Agaricomycetidae</taxon>
        <taxon>Agaricales</taxon>
        <taxon>Agaricineae</taxon>
        <taxon>Galeropsidaceae</taxon>
        <taxon>Panaeolus</taxon>
    </lineage>
</organism>
<dbReference type="AlphaFoldDB" id="A0A409VWX8"/>
<dbReference type="FunCoup" id="A0A409VWX8">
    <property type="interactions" value="265"/>
</dbReference>
<dbReference type="GO" id="GO:0043504">
    <property type="term" value="P:mitochondrial DNA repair"/>
    <property type="evidence" value="ECO:0007669"/>
    <property type="project" value="TreeGrafter"/>
</dbReference>
<dbReference type="Gene3D" id="3.30.420.110">
    <property type="entry name" value="MutS, connector domain"/>
    <property type="match status" value="1"/>
</dbReference>
<dbReference type="PANTHER" id="PTHR11361:SF34">
    <property type="entry name" value="DNA MISMATCH REPAIR PROTEIN MSH1, MITOCHONDRIAL"/>
    <property type="match status" value="1"/>
</dbReference>
<dbReference type="Gene3D" id="1.10.1420.10">
    <property type="match status" value="1"/>
</dbReference>
<keyword evidence="9" id="KW-1185">Reference proteome</keyword>
<dbReference type="EMBL" id="NHTK01005942">
    <property type="protein sequence ID" value="PPQ70748.1"/>
    <property type="molecule type" value="Genomic_DNA"/>
</dbReference>
<dbReference type="InterPro" id="IPR017261">
    <property type="entry name" value="DNA_mismatch_repair_MutS/MSH"/>
</dbReference>
<keyword evidence="4" id="KW-0067">ATP-binding</keyword>
<proteinExistence type="inferred from homology"/>
<dbReference type="PANTHER" id="PTHR11361">
    <property type="entry name" value="DNA MISMATCH REPAIR PROTEIN MUTS FAMILY MEMBER"/>
    <property type="match status" value="1"/>
</dbReference>
<keyword evidence="3" id="KW-0227">DNA damage</keyword>
<dbReference type="Pfam" id="PF00488">
    <property type="entry name" value="MutS_V"/>
    <property type="match status" value="1"/>
</dbReference>
<dbReference type="Pfam" id="PF01624">
    <property type="entry name" value="MutS_I"/>
    <property type="match status" value="1"/>
</dbReference>
<dbReference type="GO" id="GO:0030983">
    <property type="term" value="F:mismatched DNA binding"/>
    <property type="evidence" value="ECO:0007669"/>
    <property type="project" value="InterPro"/>
</dbReference>
<dbReference type="GO" id="GO:0005634">
    <property type="term" value="C:nucleus"/>
    <property type="evidence" value="ECO:0007669"/>
    <property type="project" value="TreeGrafter"/>
</dbReference>
<dbReference type="PIRSF" id="PIRSF037677">
    <property type="entry name" value="DNA_mis_repair_Msh6"/>
    <property type="match status" value="1"/>
</dbReference>
<dbReference type="SUPFAM" id="SSF48334">
    <property type="entry name" value="DNA repair protein MutS, domain III"/>
    <property type="match status" value="1"/>
</dbReference>
<dbReference type="PROSITE" id="PS00486">
    <property type="entry name" value="DNA_MISMATCH_REPAIR_2"/>
    <property type="match status" value="1"/>
</dbReference>
<dbReference type="InterPro" id="IPR045076">
    <property type="entry name" value="MutS"/>
</dbReference>
<evidence type="ECO:0000256" key="6">
    <source>
        <dbReference type="ARBA" id="ARBA00023204"/>
    </source>
</evidence>
<dbReference type="InterPro" id="IPR007860">
    <property type="entry name" value="DNA_mmatch_repair_MutS_con_dom"/>
</dbReference>
<dbReference type="InterPro" id="IPR036187">
    <property type="entry name" value="DNA_mismatch_repair_MutS_sf"/>
</dbReference>
<dbReference type="SUPFAM" id="SSF53150">
    <property type="entry name" value="DNA repair protein MutS, domain II"/>
    <property type="match status" value="1"/>
</dbReference>
<dbReference type="GO" id="GO:0140664">
    <property type="term" value="F:ATP-dependent DNA damage sensor activity"/>
    <property type="evidence" value="ECO:0007669"/>
    <property type="project" value="InterPro"/>
</dbReference>
<dbReference type="Pfam" id="PF05188">
    <property type="entry name" value="MutS_II"/>
    <property type="match status" value="1"/>
</dbReference>
<dbReference type="Gene3D" id="3.40.50.300">
    <property type="entry name" value="P-loop containing nucleotide triphosphate hydrolases"/>
    <property type="match status" value="1"/>
</dbReference>
<dbReference type="Proteomes" id="UP000284842">
    <property type="component" value="Unassembled WGS sequence"/>
</dbReference>
<dbReference type="InterPro" id="IPR007695">
    <property type="entry name" value="DNA_mismatch_repair_MutS-lik_N"/>
</dbReference>
<dbReference type="STRING" id="181874.A0A409VWX8"/>
<dbReference type="Gene3D" id="3.40.1170.10">
    <property type="entry name" value="DNA repair protein MutS, domain I"/>
    <property type="match status" value="1"/>
</dbReference>
<dbReference type="Pfam" id="PF05192">
    <property type="entry name" value="MutS_III"/>
    <property type="match status" value="1"/>
</dbReference>
<protein>
    <recommendedName>
        <fullName evidence="7">DNA mismatch repair proteins mutS family domain-containing protein</fullName>
    </recommendedName>
</protein>
<dbReference type="InterPro" id="IPR007696">
    <property type="entry name" value="DNA_mismatch_repair_MutS_core"/>
</dbReference>
<evidence type="ECO:0000313" key="9">
    <source>
        <dbReference type="Proteomes" id="UP000284842"/>
    </source>
</evidence>
<sequence length="806" mass="90231">MYVADNDQPRDLEDLKSKATKSNSLLANEIQENLKRFPHCILLTRVGQFYESYFDQAHKVASLLSIKLTSRKWSGGRIAMCGFPLVHLDRHLKTLVDQNKKFVAICEEFPVYDGHGGKHFERRVTRIITPGTLIDESFLNPLDNNFLLTVAVPIGSVIGELGLAWIDVSTGEFFSKHCPLDTLADELARICPREVVLDSSMQLDPSHPVPAILNDYGALISYISRKTDSSPATWLPLRSVDQKHTNEYLVSQDTDAIACVEASAVQLLSQYLSQTLLEHMPKLAQPLHEAAQDCMQIDSHTIQGLEIRENLYERGTRGSLFNVVKRTISNGGTRLLSRWLCAPSTSIIEIERRHTLVSFLQNRPHFCGDIAEMLKQMDDVTRLSQAFLMGRATFADLVSLKSSIQLWNKLKKRFSIKLKTVHKTLKTLEQKRVALEACLQSKFKAPSLTLRSAPSQGHFVHVARAKRDNTLLHESPDFLPIGATLSTKTYIYRPWTELRLKISSTLLALCLAEKEAFESIRNEVIGHITHLRENSYIMDELDVLLSFAKLASELNFVRPKMTNDLSFHVVNGRHPVVEMGLLSNGRQFTPNSIQMNSDSSLHIITGPNMAGKSTFLRQNALISILAQVGSFVPADYARIGIVDKVFSRIGARDDLYRDRSTFMVEMLETGHILNRATDRSLIIMDEVGRGTTVNDGIAIAFGAVHHLATINRSRCLFATHFHELAELVGNVNNIGGSGSFSSVKFYCSDVADTSGQRYSYSYKLKPGINYDSHGLKVARLAGLPQAAMTVAERTLEQLKKQRTPQL</sequence>
<accession>A0A409VWX8</accession>
<evidence type="ECO:0000256" key="2">
    <source>
        <dbReference type="ARBA" id="ARBA00022741"/>
    </source>
</evidence>
<dbReference type="GO" id="GO:0006298">
    <property type="term" value="P:mismatch repair"/>
    <property type="evidence" value="ECO:0007669"/>
    <property type="project" value="InterPro"/>
</dbReference>
<dbReference type="InParanoid" id="A0A409VWX8"/>
<dbReference type="SMART" id="SM00534">
    <property type="entry name" value="MUTSac"/>
    <property type="match status" value="1"/>
</dbReference>
<feature type="domain" description="DNA mismatch repair proteins mutS family" evidence="7">
    <location>
        <begin position="680"/>
        <end position="696"/>
    </location>
</feature>
<dbReference type="GO" id="GO:0005739">
    <property type="term" value="C:mitochondrion"/>
    <property type="evidence" value="ECO:0007669"/>
    <property type="project" value="TreeGrafter"/>
</dbReference>
<evidence type="ECO:0000256" key="3">
    <source>
        <dbReference type="ARBA" id="ARBA00022763"/>
    </source>
</evidence>
<dbReference type="InterPro" id="IPR027417">
    <property type="entry name" value="P-loop_NTPase"/>
</dbReference>
<dbReference type="SUPFAM" id="SSF55271">
    <property type="entry name" value="DNA repair protein MutS, domain I"/>
    <property type="match status" value="1"/>
</dbReference>
<dbReference type="GO" id="GO:0005524">
    <property type="term" value="F:ATP binding"/>
    <property type="evidence" value="ECO:0007669"/>
    <property type="project" value="UniProtKB-KW"/>
</dbReference>
<comment type="similarity">
    <text evidence="1">Belongs to the DNA mismatch repair MutS family.</text>
</comment>
<evidence type="ECO:0000259" key="7">
    <source>
        <dbReference type="PROSITE" id="PS00486"/>
    </source>
</evidence>
<dbReference type="InterPro" id="IPR016151">
    <property type="entry name" value="DNA_mismatch_repair_MutS_N"/>
</dbReference>
<gene>
    <name evidence="8" type="ORF">CVT24_000859</name>
</gene>
<evidence type="ECO:0000313" key="8">
    <source>
        <dbReference type="EMBL" id="PPQ70748.1"/>
    </source>
</evidence>
<evidence type="ECO:0000256" key="4">
    <source>
        <dbReference type="ARBA" id="ARBA00022840"/>
    </source>
</evidence>
<dbReference type="SMART" id="SM00533">
    <property type="entry name" value="MUTSd"/>
    <property type="match status" value="1"/>
</dbReference>
<reference evidence="8 9" key="1">
    <citation type="journal article" date="2018" name="Evol. Lett.">
        <title>Horizontal gene cluster transfer increased hallucinogenic mushroom diversity.</title>
        <authorList>
            <person name="Reynolds H.T."/>
            <person name="Vijayakumar V."/>
            <person name="Gluck-Thaler E."/>
            <person name="Korotkin H.B."/>
            <person name="Matheny P.B."/>
            <person name="Slot J.C."/>
        </authorList>
    </citation>
    <scope>NUCLEOTIDE SEQUENCE [LARGE SCALE GENOMIC DNA]</scope>
    <source>
        <strain evidence="8 9">2629</strain>
    </source>
</reference>
<dbReference type="FunFam" id="3.40.50.300:FF:001238">
    <property type="entry name" value="DNA mismatch repair protein"/>
    <property type="match status" value="1"/>
</dbReference>
<evidence type="ECO:0000256" key="5">
    <source>
        <dbReference type="ARBA" id="ARBA00023125"/>
    </source>
</evidence>
<keyword evidence="2" id="KW-0547">Nucleotide-binding</keyword>
<name>A0A409VWX8_9AGAR</name>
<dbReference type="SUPFAM" id="SSF52540">
    <property type="entry name" value="P-loop containing nucleoside triphosphate hydrolases"/>
    <property type="match status" value="1"/>
</dbReference>
<dbReference type="InterPro" id="IPR036678">
    <property type="entry name" value="MutS_con_dom_sf"/>
</dbReference>
<dbReference type="OrthoDB" id="2534523at2759"/>
<comment type="caution">
    <text evidence="8">The sequence shown here is derived from an EMBL/GenBank/DDBJ whole genome shotgun (WGS) entry which is preliminary data.</text>
</comment>
<evidence type="ECO:0000256" key="1">
    <source>
        <dbReference type="ARBA" id="ARBA00006271"/>
    </source>
</evidence>
<keyword evidence="6" id="KW-0234">DNA repair</keyword>
<dbReference type="InterPro" id="IPR000432">
    <property type="entry name" value="DNA_mismatch_repair_MutS_C"/>
</dbReference>
<keyword evidence="5" id="KW-0238">DNA-binding</keyword>